<dbReference type="EMBL" id="KV417325">
    <property type="protein sequence ID" value="KZO91294.1"/>
    <property type="molecule type" value="Genomic_DNA"/>
</dbReference>
<feature type="region of interest" description="Disordered" evidence="1">
    <location>
        <begin position="137"/>
        <end position="176"/>
    </location>
</feature>
<dbReference type="AlphaFoldDB" id="A0A167H6N3"/>
<organism evidence="2 3">
    <name type="scientific">Calocera viscosa (strain TUFC12733)</name>
    <dbReference type="NCBI Taxonomy" id="1330018"/>
    <lineage>
        <taxon>Eukaryota</taxon>
        <taxon>Fungi</taxon>
        <taxon>Dikarya</taxon>
        <taxon>Basidiomycota</taxon>
        <taxon>Agaricomycotina</taxon>
        <taxon>Dacrymycetes</taxon>
        <taxon>Dacrymycetales</taxon>
        <taxon>Dacrymycetaceae</taxon>
        <taxon>Calocera</taxon>
    </lineage>
</organism>
<evidence type="ECO:0000313" key="2">
    <source>
        <dbReference type="EMBL" id="KZO91294.1"/>
    </source>
</evidence>
<evidence type="ECO:0000256" key="1">
    <source>
        <dbReference type="SAM" id="MobiDB-lite"/>
    </source>
</evidence>
<gene>
    <name evidence="2" type="ORF">CALVIDRAFT_361142</name>
</gene>
<accession>A0A167H6N3</accession>
<proteinExistence type="predicted"/>
<sequence>MKPRNASTAMSPSIQTLLDHFQDSPSLAKQASASAKAFASNPQLLALHAAWTRSVAASNNDLESAEYANAMATDGLPRSILPRHLSRNFLAYGKTNRVVKGGHAKPKPDLVVTALTVQVADLTTQGIDIVAEIKPHEPSQAVPEEPSTMDVGNQETDTSRKRPLSEIMGSSRSKKARVEVRRLTKDELQLVSYDTEALSAGHPRHFVFGPYIVRSVLYLHLYTRDQIIISRPIEHPYRSRHLYSPPPRRFPIPQERTWACHPHPWPARLPFPGHRHSLECCRCHPRAYPVHS</sequence>
<keyword evidence="3" id="KW-1185">Reference proteome</keyword>
<evidence type="ECO:0000313" key="3">
    <source>
        <dbReference type="Proteomes" id="UP000076738"/>
    </source>
</evidence>
<reference evidence="2 3" key="1">
    <citation type="journal article" date="2016" name="Mol. Biol. Evol.">
        <title>Comparative Genomics of Early-Diverging Mushroom-Forming Fungi Provides Insights into the Origins of Lignocellulose Decay Capabilities.</title>
        <authorList>
            <person name="Nagy L.G."/>
            <person name="Riley R."/>
            <person name="Tritt A."/>
            <person name="Adam C."/>
            <person name="Daum C."/>
            <person name="Floudas D."/>
            <person name="Sun H."/>
            <person name="Yadav J.S."/>
            <person name="Pangilinan J."/>
            <person name="Larsson K.H."/>
            <person name="Matsuura K."/>
            <person name="Barry K."/>
            <person name="Labutti K."/>
            <person name="Kuo R."/>
            <person name="Ohm R.A."/>
            <person name="Bhattacharya S.S."/>
            <person name="Shirouzu T."/>
            <person name="Yoshinaga Y."/>
            <person name="Martin F.M."/>
            <person name="Grigoriev I.V."/>
            <person name="Hibbett D.S."/>
        </authorList>
    </citation>
    <scope>NUCLEOTIDE SEQUENCE [LARGE SCALE GENOMIC DNA]</scope>
    <source>
        <strain evidence="2 3">TUFC12733</strain>
    </source>
</reference>
<dbReference type="Proteomes" id="UP000076738">
    <property type="component" value="Unassembled WGS sequence"/>
</dbReference>
<protein>
    <submittedName>
        <fullName evidence="2">Uncharacterized protein</fullName>
    </submittedName>
</protein>
<name>A0A167H6N3_CALVF</name>